<evidence type="ECO:0000313" key="1">
    <source>
        <dbReference type="EnsemblProtists" id="PYU1_T012743"/>
    </source>
</evidence>
<sequence>MAPSPPMLLTPEDLYTQASRYDVDLADEPFLILLMKQAALTPLPPHWVKVAAQDDDDRPPLNGHDGNPATWRYKNELTGQVQDSHPADSYFQQQIDQLRSQHEHEAHEISAHGWMEFEECYAGGDATGSGLEVEATPKKYYYDFVSETRQDMHPLVRLRDSFEAAASVTIADPKVFENATALHRQTTMKNLEQLQILCFHSWWSETSSVRGATKKSVVHMYFSIPTRHFQVVLDDSDQHVFTISHIVGTNGRLLTVWDLHVGARIPVLGRLTTLMQTSLLTRQWLQMHEHKFQRIKAELQSELVKYELKRDPVRTPFKADGRIECADPHRSQAGCSLRHVLNDIAVLKRKLAGYRPDLVRRICASIVDLDE</sequence>
<keyword evidence="2" id="KW-1185">Reference proteome</keyword>
<protein>
    <recommendedName>
        <fullName evidence="3">WW domain-containing protein</fullName>
    </recommendedName>
</protein>
<evidence type="ECO:0008006" key="3">
    <source>
        <dbReference type="Google" id="ProtNLM"/>
    </source>
</evidence>
<evidence type="ECO:0000313" key="2">
    <source>
        <dbReference type="Proteomes" id="UP000019132"/>
    </source>
</evidence>
<dbReference type="AlphaFoldDB" id="K3X694"/>
<reference evidence="2" key="1">
    <citation type="journal article" date="2010" name="Genome Biol.">
        <title>Genome sequence of the necrotrophic plant pathogen Pythium ultimum reveals original pathogenicity mechanisms and effector repertoire.</title>
        <authorList>
            <person name="Levesque C.A."/>
            <person name="Brouwer H."/>
            <person name="Cano L."/>
            <person name="Hamilton J.P."/>
            <person name="Holt C."/>
            <person name="Huitema E."/>
            <person name="Raffaele S."/>
            <person name="Robideau G.P."/>
            <person name="Thines M."/>
            <person name="Win J."/>
            <person name="Zerillo M.M."/>
            <person name="Beakes G.W."/>
            <person name="Boore J.L."/>
            <person name="Busam D."/>
            <person name="Dumas B."/>
            <person name="Ferriera S."/>
            <person name="Fuerstenberg S.I."/>
            <person name="Gachon C.M."/>
            <person name="Gaulin E."/>
            <person name="Govers F."/>
            <person name="Grenville-Briggs L."/>
            <person name="Horner N."/>
            <person name="Hostetler J."/>
            <person name="Jiang R.H."/>
            <person name="Johnson J."/>
            <person name="Krajaejun T."/>
            <person name="Lin H."/>
            <person name="Meijer H.J."/>
            <person name="Moore B."/>
            <person name="Morris P."/>
            <person name="Phuntmart V."/>
            <person name="Puiu D."/>
            <person name="Shetty J."/>
            <person name="Stajich J.E."/>
            <person name="Tripathy S."/>
            <person name="Wawra S."/>
            <person name="van West P."/>
            <person name="Whitty B.R."/>
            <person name="Coutinho P.M."/>
            <person name="Henrissat B."/>
            <person name="Martin F."/>
            <person name="Thomas P.D."/>
            <person name="Tyler B.M."/>
            <person name="De Vries R.P."/>
            <person name="Kamoun S."/>
            <person name="Yandell M."/>
            <person name="Tisserat N."/>
            <person name="Buell C.R."/>
        </authorList>
    </citation>
    <scope>NUCLEOTIDE SEQUENCE</scope>
    <source>
        <strain evidence="2">DAOM:BR144</strain>
    </source>
</reference>
<dbReference type="OMA" id="VYTISHI"/>
<dbReference type="InParanoid" id="K3X694"/>
<dbReference type="STRING" id="431595.K3X694"/>
<name>K3X694_GLOUD</name>
<dbReference type="VEuPathDB" id="FungiDB:PYU1_G012717"/>
<organism evidence="1 2">
    <name type="scientific">Globisporangium ultimum (strain ATCC 200006 / CBS 805.95 / DAOM BR144)</name>
    <name type="common">Pythium ultimum</name>
    <dbReference type="NCBI Taxonomy" id="431595"/>
    <lineage>
        <taxon>Eukaryota</taxon>
        <taxon>Sar</taxon>
        <taxon>Stramenopiles</taxon>
        <taxon>Oomycota</taxon>
        <taxon>Peronosporomycetes</taxon>
        <taxon>Pythiales</taxon>
        <taxon>Pythiaceae</taxon>
        <taxon>Globisporangium</taxon>
    </lineage>
</organism>
<dbReference type="eggNOG" id="ENOG502S1GF">
    <property type="taxonomic scope" value="Eukaryota"/>
</dbReference>
<proteinExistence type="predicted"/>
<dbReference type="EnsemblProtists" id="PYU1_T012743">
    <property type="protein sequence ID" value="PYU1_T012743"/>
    <property type="gene ID" value="PYU1_G012717"/>
</dbReference>
<dbReference type="EMBL" id="GL376588">
    <property type="status" value="NOT_ANNOTATED_CDS"/>
    <property type="molecule type" value="Genomic_DNA"/>
</dbReference>
<dbReference type="HOGENOM" id="CLU_843254_0_0_1"/>
<reference evidence="2" key="2">
    <citation type="submission" date="2010-04" db="EMBL/GenBank/DDBJ databases">
        <authorList>
            <person name="Buell R."/>
            <person name="Hamilton J."/>
            <person name="Hostetler J."/>
        </authorList>
    </citation>
    <scope>NUCLEOTIDE SEQUENCE [LARGE SCALE GENOMIC DNA]</scope>
    <source>
        <strain evidence="2">DAOM:BR144</strain>
    </source>
</reference>
<dbReference type="Proteomes" id="UP000019132">
    <property type="component" value="Unassembled WGS sequence"/>
</dbReference>
<reference evidence="1" key="3">
    <citation type="submission" date="2015-02" db="UniProtKB">
        <authorList>
            <consortium name="EnsemblProtists"/>
        </authorList>
    </citation>
    <scope>IDENTIFICATION</scope>
    <source>
        <strain evidence="1">DAOM BR144</strain>
    </source>
</reference>
<accession>K3X694</accession>